<feature type="coiled-coil region" evidence="1">
    <location>
        <begin position="373"/>
        <end position="407"/>
    </location>
</feature>
<reference evidence="3 4" key="1">
    <citation type="submission" date="2024-01" db="EMBL/GenBank/DDBJ databases">
        <title>Seven novel Bacillus-like species.</title>
        <authorList>
            <person name="Liu G."/>
        </authorList>
    </citation>
    <scope>NUCLEOTIDE SEQUENCE [LARGE SCALE GENOMIC DNA]</scope>
    <source>
        <strain evidence="3 4">FJAT-51614</strain>
    </source>
</reference>
<dbReference type="CDD" id="cd02955">
    <property type="entry name" value="SSP411"/>
    <property type="match status" value="1"/>
</dbReference>
<dbReference type="Proteomes" id="UP001364890">
    <property type="component" value="Unassembled WGS sequence"/>
</dbReference>
<evidence type="ECO:0000256" key="1">
    <source>
        <dbReference type="SAM" id="Coils"/>
    </source>
</evidence>
<feature type="domain" description="Spermatogenesis-associated protein 20-like TRX" evidence="2">
    <location>
        <begin position="8"/>
        <end position="169"/>
    </location>
</feature>
<name>A0ABU8F3H0_9BACI</name>
<accession>A0ABU8F3H0</accession>
<dbReference type="PANTHER" id="PTHR42899:SF1">
    <property type="entry name" value="SPERMATOGENESIS-ASSOCIATED PROTEIN 20"/>
    <property type="match status" value="1"/>
</dbReference>
<evidence type="ECO:0000313" key="4">
    <source>
        <dbReference type="Proteomes" id="UP001364890"/>
    </source>
</evidence>
<sequence length="664" mass="76304">MPTNKSKPNRLIEEKSPYLLQHAYNPVNWYPWGKDAFEKAKQENKPVFVSIGYSTCHWCHVMERESFEDQEVAELLNKHFISIKVDREERPDIDSIYMNVCQMLTGQGGWPLHVFLTAEQKPFHAGTYFPKESEYGQQGMLDLLPQIYNIYKNEQSQIVEIGEQLTFALNESPQSKESSIPPNTIDQAYQHLTGNFDTQYGGFGTAPKFPSPTQLLFLLRYYYVNKDENALNMVEVTLDGIARGGIYDHIGYGFARYSTDELWLVPHFEKMLYDQALLLLAYTETYQITEVPQYKEIVYNTVEFIEREMTHPDGGFYSAIDADSEGTEGTYYIWSLTEVLEILGEEEGTLFAKAYDITEEGNFEGKNIPNLIYVDAKSLVEEYDISLDELEDRLEVSRKLLLKKRQTRVYPHLDDKILTSWNGLLIAALAKAGATFAEPRFIDLADKGLQFIDQHLIKENVLFARYRDGEAKHNAYLDDYSNFIWALIEFHQATGDEEYIVKAKKLATTLYSHFEDKENGAFYFTNKEAEKLLIREKSALDNATPSGNGTAAMQLWRLGKITEDMELLNKVERIFSAFTDDATQYPSAVLSTLNAQLAYMGKAREIKINGDPAVEILNYIQKTYRPYDVWTHKKEDTSLSVQICQNNVCHSPLTDLEQIMLELS</sequence>
<dbReference type="RefSeq" id="WP_336497103.1">
    <property type="nucleotide sequence ID" value="NZ_JBAWSY010000004.1"/>
</dbReference>
<dbReference type="InterPro" id="IPR036249">
    <property type="entry name" value="Thioredoxin-like_sf"/>
</dbReference>
<keyword evidence="4" id="KW-1185">Reference proteome</keyword>
<comment type="caution">
    <text evidence="3">The sequence shown here is derived from an EMBL/GenBank/DDBJ whole genome shotgun (WGS) entry which is preliminary data.</text>
</comment>
<dbReference type="Gene3D" id="1.50.10.10">
    <property type="match status" value="2"/>
</dbReference>
<dbReference type="InterPro" id="IPR001382">
    <property type="entry name" value="Glyco_hydro_47"/>
</dbReference>
<dbReference type="InterPro" id="IPR008928">
    <property type="entry name" value="6-hairpin_glycosidase_sf"/>
</dbReference>
<dbReference type="InterPro" id="IPR004879">
    <property type="entry name" value="Ssp411-like_TRX"/>
</dbReference>
<dbReference type="InterPro" id="IPR024705">
    <property type="entry name" value="Ssp411"/>
</dbReference>
<proteinExistence type="predicted"/>
<keyword evidence="1" id="KW-0175">Coiled coil</keyword>
<evidence type="ECO:0000259" key="2">
    <source>
        <dbReference type="Pfam" id="PF03190"/>
    </source>
</evidence>
<dbReference type="EMBL" id="JBAWSY010000004">
    <property type="protein sequence ID" value="MEI4769547.1"/>
    <property type="molecule type" value="Genomic_DNA"/>
</dbReference>
<dbReference type="Gene3D" id="3.40.30.10">
    <property type="entry name" value="Glutaredoxin"/>
    <property type="match status" value="1"/>
</dbReference>
<dbReference type="PIRSF" id="PIRSF006402">
    <property type="entry name" value="UCP006402_thioredoxin"/>
    <property type="match status" value="1"/>
</dbReference>
<dbReference type="Pfam" id="PF03190">
    <property type="entry name" value="Thioredox_DsbH"/>
    <property type="match status" value="1"/>
</dbReference>
<dbReference type="Pfam" id="PF01532">
    <property type="entry name" value="Glyco_hydro_47"/>
    <property type="match status" value="1"/>
</dbReference>
<dbReference type="SUPFAM" id="SSF48208">
    <property type="entry name" value="Six-hairpin glycosidases"/>
    <property type="match status" value="1"/>
</dbReference>
<evidence type="ECO:0000313" key="3">
    <source>
        <dbReference type="EMBL" id="MEI4769547.1"/>
    </source>
</evidence>
<organism evidence="3 4">
    <name type="scientific">Psychrobacillus mangrovi</name>
    <dbReference type="NCBI Taxonomy" id="3117745"/>
    <lineage>
        <taxon>Bacteria</taxon>
        <taxon>Bacillati</taxon>
        <taxon>Bacillota</taxon>
        <taxon>Bacilli</taxon>
        <taxon>Bacillales</taxon>
        <taxon>Bacillaceae</taxon>
        <taxon>Psychrobacillus</taxon>
    </lineage>
</organism>
<dbReference type="SUPFAM" id="SSF52833">
    <property type="entry name" value="Thioredoxin-like"/>
    <property type="match status" value="1"/>
</dbReference>
<dbReference type="PANTHER" id="PTHR42899">
    <property type="entry name" value="SPERMATOGENESIS-ASSOCIATED PROTEIN 20"/>
    <property type="match status" value="1"/>
</dbReference>
<dbReference type="InterPro" id="IPR012341">
    <property type="entry name" value="6hp_glycosidase-like_sf"/>
</dbReference>
<gene>
    <name evidence="3" type="ORF">WAX74_07795</name>
</gene>
<protein>
    <submittedName>
        <fullName evidence="3">Thioredoxin domain-containing protein</fullName>
    </submittedName>
</protein>